<keyword evidence="1" id="KW-0238">DNA-binding</keyword>
<dbReference type="Proteomes" id="UP000886803">
    <property type="component" value="Unassembled WGS sequence"/>
</dbReference>
<dbReference type="SUPFAM" id="SSF47413">
    <property type="entry name" value="lambda repressor-like DNA-binding domains"/>
    <property type="match status" value="1"/>
</dbReference>
<protein>
    <submittedName>
        <fullName evidence="3">Helix-turn-helix domain-containing protein</fullName>
    </submittedName>
</protein>
<dbReference type="GO" id="GO:0003677">
    <property type="term" value="F:DNA binding"/>
    <property type="evidence" value="ECO:0007669"/>
    <property type="project" value="UniProtKB-KW"/>
</dbReference>
<sequence>MQVMLAENIRAFRREKKLTQEQLAEVLGVTVGTVSKWESAASTPDVGLIMEMADFFGTSVDLLLGYRQQSASLADTLAHLRALRHDRRYAEGRREAEKAVRRFPNSFDVVYQSAMLWQMAGLEEQDKAASRRAEALYGRALELFDQNTDPTISRVSLNNCLANALLELDETERGIELLKQNNVEGVNNARIGQVLAQLEGRGDEALDYFEEALLDSIAQLIEICVGYLNAAAGGCAAGPARALTQLVAGFLAGLRRPGGASPMDKYLPALWCGCAILSEEQGLPEQAAADLRTAWQLAKVYDAAPTTRMDAIRFVRPGKLQQAAAFDDFGLTARAGVDTMLQKNGTEHPRLAALWKEFTDEEEHETDKA</sequence>
<dbReference type="CDD" id="cd00093">
    <property type="entry name" value="HTH_XRE"/>
    <property type="match status" value="1"/>
</dbReference>
<dbReference type="Pfam" id="PF01381">
    <property type="entry name" value="HTH_3"/>
    <property type="match status" value="1"/>
</dbReference>
<evidence type="ECO:0000313" key="3">
    <source>
        <dbReference type="EMBL" id="HJB42843.1"/>
    </source>
</evidence>
<evidence type="ECO:0000259" key="2">
    <source>
        <dbReference type="PROSITE" id="PS50943"/>
    </source>
</evidence>
<dbReference type="SMART" id="SM00530">
    <property type="entry name" value="HTH_XRE"/>
    <property type="match status" value="1"/>
</dbReference>
<name>A0A9D2S3I6_9FIRM</name>
<evidence type="ECO:0000256" key="1">
    <source>
        <dbReference type="ARBA" id="ARBA00023125"/>
    </source>
</evidence>
<evidence type="ECO:0000313" key="4">
    <source>
        <dbReference type="Proteomes" id="UP000886803"/>
    </source>
</evidence>
<dbReference type="InterPro" id="IPR001387">
    <property type="entry name" value="Cro/C1-type_HTH"/>
</dbReference>
<dbReference type="Gene3D" id="1.25.40.10">
    <property type="entry name" value="Tetratricopeptide repeat domain"/>
    <property type="match status" value="1"/>
</dbReference>
<organism evidence="3 4">
    <name type="scientific">Candidatus Gemmiger avicola</name>
    <dbReference type="NCBI Taxonomy" id="2838605"/>
    <lineage>
        <taxon>Bacteria</taxon>
        <taxon>Bacillati</taxon>
        <taxon>Bacillota</taxon>
        <taxon>Clostridia</taxon>
        <taxon>Eubacteriales</taxon>
        <taxon>Gemmiger</taxon>
    </lineage>
</organism>
<dbReference type="EMBL" id="DWYG01000173">
    <property type="protein sequence ID" value="HJB42843.1"/>
    <property type="molecule type" value="Genomic_DNA"/>
</dbReference>
<dbReference type="SUPFAM" id="SSF48452">
    <property type="entry name" value="TPR-like"/>
    <property type="match status" value="1"/>
</dbReference>
<reference evidence="3" key="1">
    <citation type="journal article" date="2021" name="PeerJ">
        <title>Extensive microbial diversity within the chicken gut microbiome revealed by metagenomics and culture.</title>
        <authorList>
            <person name="Gilroy R."/>
            <person name="Ravi A."/>
            <person name="Getino M."/>
            <person name="Pursley I."/>
            <person name="Horton D.L."/>
            <person name="Alikhan N.F."/>
            <person name="Baker D."/>
            <person name="Gharbi K."/>
            <person name="Hall N."/>
            <person name="Watson M."/>
            <person name="Adriaenssens E.M."/>
            <person name="Foster-Nyarko E."/>
            <person name="Jarju S."/>
            <person name="Secka A."/>
            <person name="Antonio M."/>
            <person name="Oren A."/>
            <person name="Chaudhuri R.R."/>
            <person name="La Ragione R."/>
            <person name="Hildebrand F."/>
            <person name="Pallen M.J."/>
        </authorList>
    </citation>
    <scope>NUCLEOTIDE SEQUENCE</scope>
    <source>
        <strain evidence="3">ChiBcec8-13705</strain>
    </source>
</reference>
<dbReference type="InterPro" id="IPR011990">
    <property type="entry name" value="TPR-like_helical_dom_sf"/>
</dbReference>
<dbReference type="PANTHER" id="PTHR46558">
    <property type="entry name" value="TRACRIPTIONAL REGULATORY PROTEIN-RELATED-RELATED"/>
    <property type="match status" value="1"/>
</dbReference>
<gene>
    <name evidence="3" type="ORF">H9945_10145</name>
</gene>
<feature type="domain" description="HTH cro/C1-type" evidence="2">
    <location>
        <begin position="9"/>
        <end position="63"/>
    </location>
</feature>
<dbReference type="AlphaFoldDB" id="A0A9D2S3I6"/>
<dbReference type="PROSITE" id="PS50943">
    <property type="entry name" value="HTH_CROC1"/>
    <property type="match status" value="1"/>
</dbReference>
<accession>A0A9D2S3I6</accession>
<comment type="caution">
    <text evidence="3">The sequence shown here is derived from an EMBL/GenBank/DDBJ whole genome shotgun (WGS) entry which is preliminary data.</text>
</comment>
<dbReference type="PANTHER" id="PTHR46558:SF11">
    <property type="entry name" value="HTH-TYPE TRANSCRIPTIONAL REGULATOR XRE"/>
    <property type="match status" value="1"/>
</dbReference>
<dbReference type="InterPro" id="IPR010982">
    <property type="entry name" value="Lambda_DNA-bd_dom_sf"/>
</dbReference>
<proteinExistence type="predicted"/>
<reference evidence="3" key="2">
    <citation type="submission" date="2021-04" db="EMBL/GenBank/DDBJ databases">
        <authorList>
            <person name="Gilroy R."/>
        </authorList>
    </citation>
    <scope>NUCLEOTIDE SEQUENCE</scope>
    <source>
        <strain evidence="3">ChiBcec8-13705</strain>
    </source>
</reference>
<dbReference type="Gene3D" id="1.10.260.40">
    <property type="entry name" value="lambda repressor-like DNA-binding domains"/>
    <property type="match status" value="1"/>
</dbReference>